<feature type="signal peptide" evidence="1">
    <location>
        <begin position="1"/>
        <end position="24"/>
    </location>
</feature>
<sequence>MLKKSHIFGVLAAVVAIAPGAAFAGQQNNDQNIYQSGAAVGSGNTVVNQANQQAVQNALNINKGGHHYGSGGYQGQRSGQNIGQSGAAIGEGNTVVNTATQRARQNATELNRGHRYHY</sequence>
<reference evidence="2" key="1">
    <citation type="submission" date="2021-05" db="EMBL/GenBank/DDBJ databases">
        <authorList>
            <person name="Pietrasiak N."/>
            <person name="Ward R."/>
            <person name="Stajich J.E."/>
            <person name="Kurbessoian T."/>
        </authorList>
    </citation>
    <scope>NUCLEOTIDE SEQUENCE</scope>
    <source>
        <strain evidence="2">GSE-NOS-MK-12-04C</strain>
    </source>
</reference>
<evidence type="ECO:0000256" key="1">
    <source>
        <dbReference type="SAM" id="SignalP"/>
    </source>
</evidence>
<proteinExistence type="predicted"/>
<dbReference type="AlphaFoldDB" id="A0A951QRJ0"/>
<comment type="caution">
    <text evidence="2">The sequence shown here is derived from an EMBL/GenBank/DDBJ whole genome shotgun (WGS) entry which is preliminary data.</text>
</comment>
<dbReference type="Proteomes" id="UP000729701">
    <property type="component" value="Unassembled WGS sequence"/>
</dbReference>
<accession>A0A951QRJ0</accession>
<organism evidence="2 3">
    <name type="scientific">Cyanomargarita calcarea GSE-NOS-MK-12-04C</name>
    <dbReference type="NCBI Taxonomy" id="2839659"/>
    <lineage>
        <taxon>Bacteria</taxon>
        <taxon>Bacillati</taxon>
        <taxon>Cyanobacteriota</taxon>
        <taxon>Cyanophyceae</taxon>
        <taxon>Nostocales</taxon>
        <taxon>Cyanomargaritaceae</taxon>
        <taxon>Cyanomargarita</taxon>
    </lineage>
</organism>
<feature type="chain" id="PRO_5037881703" evidence="1">
    <location>
        <begin position="25"/>
        <end position="118"/>
    </location>
</feature>
<evidence type="ECO:0000313" key="3">
    <source>
        <dbReference type="Proteomes" id="UP000729701"/>
    </source>
</evidence>
<evidence type="ECO:0000313" key="2">
    <source>
        <dbReference type="EMBL" id="MBW4669863.1"/>
    </source>
</evidence>
<protein>
    <submittedName>
        <fullName evidence="2">Filamentous hemagglutinin</fullName>
    </submittedName>
</protein>
<dbReference type="EMBL" id="JAHHGZ010000025">
    <property type="protein sequence ID" value="MBW4669863.1"/>
    <property type="molecule type" value="Genomic_DNA"/>
</dbReference>
<keyword evidence="1" id="KW-0732">Signal</keyword>
<reference evidence="2" key="2">
    <citation type="journal article" date="2022" name="Microbiol. Resour. Announc.">
        <title>Metagenome Sequencing to Explore Phylogenomics of Terrestrial Cyanobacteria.</title>
        <authorList>
            <person name="Ward R.D."/>
            <person name="Stajich J.E."/>
            <person name="Johansen J.R."/>
            <person name="Huntemann M."/>
            <person name="Clum A."/>
            <person name="Foster B."/>
            <person name="Foster B."/>
            <person name="Roux S."/>
            <person name="Palaniappan K."/>
            <person name="Varghese N."/>
            <person name="Mukherjee S."/>
            <person name="Reddy T.B.K."/>
            <person name="Daum C."/>
            <person name="Copeland A."/>
            <person name="Chen I.A."/>
            <person name="Ivanova N.N."/>
            <person name="Kyrpides N.C."/>
            <person name="Shapiro N."/>
            <person name="Eloe-Fadrosh E.A."/>
            <person name="Pietrasiak N."/>
        </authorList>
    </citation>
    <scope>NUCLEOTIDE SEQUENCE</scope>
    <source>
        <strain evidence="2">GSE-NOS-MK-12-04C</strain>
    </source>
</reference>
<name>A0A951QRJ0_9CYAN</name>
<gene>
    <name evidence="2" type="ORF">KME60_21230</name>
</gene>